<evidence type="ECO:0000256" key="6">
    <source>
        <dbReference type="ARBA" id="ARBA00022553"/>
    </source>
</evidence>
<proteinExistence type="predicted"/>
<evidence type="ECO:0000256" key="4">
    <source>
        <dbReference type="ARBA" id="ARBA00022475"/>
    </source>
</evidence>
<dbReference type="FunFam" id="1.10.287.130:FF:000049">
    <property type="entry name" value="C4-dicarboxylate transport sensor protein DctB"/>
    <property type="match status" value="1"/>
</dbReference>
<accession>A0A0A5HRC2</accession>
<gene>
    <name evidence="18" type="ORF">NM06_13800</name>
</gene>
<keyword evidence="13" id="KW-0902">Two-component regulatory system</keyword>
<evidence type="ECO:0000256" key="1">
    <source>
        <dbReference type="ARBA" id="ARBA00000085"/>
    </source>
</evidence>
<dbReference type="InterPro" id="IPR036097">
    <property type="entry name" value="HisK_dim/P_sf"/>
</dbReference>
<keyword evidence="11" id="KW-0067">ATP-binding</keyword>
<dbReference type="InterPro" id="IPR005467">
    <property type="entry name" value="His_kinase_dom"/>
</dbReference>
<comment type="subcellular location">
    <subcellularLocation>
        <location evidence="2">Cell inner membrane</location>
        <topology evidence="2">Multi-pass membrane protein</topology>
    </subcellularLocation>
</comment>
<evidence type="ECO:0000256" key="9">
    <source>
        <dbReference type="ARBA" id="ARBA00022741"/>
    </source>
</evidence>
<dbReference type="InterPro" id="IPR029151">
    <property type="entry name" value="Sensor-like_sf"/>
</dbReference>
<feature type="domain" description="Histidine kinase" evidence="17">
    <location>
        <begin position="380"/>
        <end position="592"/>
    </location>
</feature>
<dbReference type="Gene3D" id="1.10.287.130">
    <property type="match status" value="1"/>
</dbReference>
<name>A0A0A5HRC2_PHOS4</name>
<dbReference type="OrthoDB" id="9772100at2"/>
<dbReference type="PANTHER" id="PTHR43065">
    <property type="entry name" value="SENSOR HISTIDINE KINASE"/>
    <property type="match status" value="1"/>
</dbReference>
<dbReference type="Pfam" id="PF02518">
    <property type="entry name" value="HATPase_c"/>
    <property type="match status" value="1"/>
</dbReference>
<dbReference type="InterPro" id="IPR017055">
    <property type="entry name" value="Sig_transdc_His_kinase_DctB"/>
</dbReference>
<dbReference type="EMBL" id="JRWP01000028">
    <property type="protein sequence ID" value="KGY08102.1"/>
    <property type="molecule type" value="Genomic_DNA"/>
</dbReference>
<keyword evidence="12 16" id="KW-1133">Transmembrane helix</keyword>
<evidence type="ECO:0000313" key="19">
    <source>
        <dbReference type="Proteomes" id="UP000030451"/>
    </source>
</evidence>
<dbReference type="Pfam" id="PF00512">
    <property type="entry name" value="HisKA"/>
    <property type="match status" value="1"/>
</dbReference>
<protein>
    <recommendedName>
        <fullName evidence="15">C4-dicarboxylate transport sensor protein DctB</fullName>
        <ecNumber evidence="3">2.7.13.3</ecNumber>
    </recommendedName>
</protein>
<dbReference type="InterPro" id="IPR036890">
    <property type="entry name" value="HATPase_C_sf"/>
</dbReference>
<evidence type="ECO:0000256" key="7">
    <source>
        <dbReference type="ARBA" id="ARBA00022679"/>
    </source>
</evidence>
<evidence type="ECO:0000256" key="12">
    <source>
        <dbReference type="ARBA" id="ARBA00022989"/>
    </source>
</evidence>
<evidence type="ECO:0000256" key="5">
    <source>
        <dbReference type="ARBA" id="ARBA00022519"/>
    </source>
</evidence>
<dbReference type="STRING" id="379097.SE23_18875"/>
<dbReference type="SUPFAM" id="SSF103190">
    <property type="entry name" value="Sensory domain-like"/>
    <property type="match status" value="1"/>
</dbReference>
<evidence type="ECO:0000256" key="11">
    <source>
        <dbReference type="ARBA" id="ARBA00022840"/>
    </source>
</evidence>
<sequence>MASFRRAYVYLFLAYVTCLVAGSKLVWNFNHQSLLEEHQAQLDRFSSHIYAKLDKYAHLPQLLAEDRELTSALLQPNNPAQIDLTNRYLEDVNSIIQASDTYLLDRWGNTIAASNWSSNRTFLGKNFAWRPYFSEAIQGQRSQYFALGSTSGQRGYYYSFPVIYAAENIGVIVVKMDLSAIEGNWKGKQSTFVATDKYNIVFMSSNPTWLFKSLTDISKSNRTLITESRQYLDTPILSLALHGDLTAKHSELWESSQGGFKGVYMASNRPFPQLNLTIRVLTEKVTLLWPTLSFGLVLTLLFVIAFLTLQLTHQRHQKKRQFEQLQSEAKQKLEFLVMERTSELQAEILERTRTEEALRQTQNELIQAAKLAVLGQMSASISHELNNPLAAIRSFADNGRRFLTKEKFDRVDDNLARISNLTDRMAKISNQLKSFTRKSDSQDVQLLELAPVIISAKELVTPQIKSHQVTFNLNIEGLSAKVDINAIQIEQVLINLITNAAQAVEASTERIVNLSYHQNDAEVSVFIDDSGPGIDTTTAAHLFEPFFTTKKNGLGLGLSISQQIVQTMNGELSVGQSPLGGARFTLTLPNRLQSTLANRKDTC</sequence>
<evidence type="ECO:0000256" key="13">
    <source>
        <dbReference type="ARBA" id="ARBA00023012"/>
    </source>
</evidence>
<evidence type="ECO:0000313" key="18">
    <source>
        <dbReference type="EMBL" id="KGY08102.1"/>
    </source>
</evidence>
<keyword evidence="6" id="KW-0597">Phosphoprotein</keyword>
<keyword evidence="14 16" id="KW-0472">Membrane</keyword>
<dbReference type="AlphaFoldDB" id="A0A0A5HRC2"/>
<keyword evidence="7" id="KW-0808">Transferase</keyword>
<keyword evidence="9" id="KW-0547">Nucleotide-binding</keyword>
<evidence type="ECO:0000256" key="15">
    <source>
        <dbReference type="ARBA" id="ARBA00073143"/>
    </source>
</evidence>
<dbReference type="InterPro" id="IPR003594">
    <property type="entry name" value="HATPase_dom"/>
</dbReference>
<dbReference type="SUPFAM" id="SSF55874">
    <property type="entry name" value="ATPase domain of HSP90 chaperone/DNA topoisomerase II/histidine kinase"/>
    <property type="match status" value="1"/>
</dbReference>
<dbReference type="CDD" id="cd00082">
    <property type="entry name" value="HisKA"/>
    <property type="match status" value="1"/>
</dbReference>
<evidence type="ECO:0000256" key="14">
    <source>
        <dbReference type="ARBA" id="ARBA00023136"/>
    </source>
</evidence>
<dbReference type="InterPro" id="IPR004358">
    <property type="entry name" value="Sig_transdc_His_kin-like_C"/>
</dbReference>
<dbReference type="Gene3D" id="3.30.565.10">
    <property type="entry name" value="Histidine kinase-like ATPase, C-terminal domain"/>
    <property type="match status" value="1"/>
</dbReference>
<dbReference type="EC" id="2.7.13.3" evidence="3"/>
<keyword evidence="8 16" id="KW-0812">Transmembrane</keyword>
<comment type="caution">
    <text evidence="18">The sequence shown here is derived from an EMBL/GenBank/DDBJ whole genome shotgun (WGS) entry which is preliminary data.</text>
</comment>
<reference evidence="18 19" key="1">
    <citation type="submission" date="2014-10" db="EMBL/GenBank/DDBJ databases">
        <title>Genome sequencing of Vibrio sinaloensis T08.</title>
        <authorList>
            <person name="Chan K.-G."/>
            <person name="Mohamad N.I."/>
        </authorList>
    </citation>
    <scope>NUCLEOTIDE SEQUENCE [LARGE SCALE GENOMIC DNA]</scope>
    <source>
        <strain evidence="18 19">T08</strain>
    </source>
</reference>
<evidence type="ECO:0000256" key="8">
    <source>
        <dbReference type="ARBA" id="ARBA00022692"/>
    </source>
</evidence>
<dbReference type="PROSITE" id="PS50109">
    <property type="entry name" value="HIS_KIN"/>
    <property type="match status" value="1"/>
</dbReference>
<dbReference type="InterPro" id="IPR003661">
    <property type="entry name" value="HisK_dim/P_dom"/>
</dbReference>
<dbReference type="PRINTS" id="PR00344">
    <property type="entry name" value="BCTRLSENSOR"/>
</dbReference>
<evidence type="ECO:0000256" key="16">
    <source>
        <dbReference type="SAM" id="Phobius"/>
    </source>
</evidence>
<evidence type="ECO:0000256" key="2">
    <source>
        <dbReference type="ARBA" id="ARBA00004429"/>
    </source>
</evidence>
<dbReference type="RefSeq" id="WP_038191531.1">
    <property type="nucleotide sequence ID" value="NZ_JRWP01000028.1"/>
</dbReference>
<dbReference type="GO" id="GO:0005886">
    <property type="term" value="C:plasma membrane"/>
    <property type="evidence" value="ECO:0007669"/>
    <property type="project" value="UniProtKB-SubCell"/>
</dbReference>
<dbReference type="Gene3D" id="3.30.450.20">
    <property type="entry name" value="PAS domain"/>
    <property type="match status" value="3"/>
</dbReference>
<dbReference type="SMART" id="SM00387">
    <property type="entry name" value="HATPase_c"/>
    <property type="match status" value="1"/>
</dbReference>
<keyword evidence="10" id="KW-0418">Kinase</keyword>
<comment type="catalytic activity">
    <reaction evidence="1">
        <text>ATP + protein L-histidine = ADP + protein N-phospho-L-histidine.</text>
        <dbReference type="EC" id="2.7.13.3"/>
    </reaction>
</comment>
<keyword evidence="5" id="KW-0997">Cell inner membrane</keyword>
<keyword evidence="4" id="KW-1003">Cell membrane</keyword>
<organism evidence="18 19">
    <name type="scientific">Photobacterium sp. (strain ATCC 43367)</name>
    <dbReference type="NCBI Taxonomy" id="379097"/>
    <lineage>
        <taxon>Bacteria</taxon>
        <taxon>Pseudomonadati</taxon>
        <taxon>Pseudomonadota</taxon>
        <taxon>Gammaproteobacteria</taxon>
        <taxon>Vibrionales</taxon>
        <taxon>Vibrionaceae</taxon>
        <taxon>Vibrio</taxon>
        <taxon>Vibrio oreintalis group</taxon>
    </lineage>
</organism>
<evidence type="ECO:0000259" key="17">
    <source>
        <dbReference type="PROSITE" id="PS50109"/>
    </source>
</evidence>
<dbReference type="SUPFAM" id="SSF47384">
    <property type="entry name" value="Homodimeric domain of signal transducing histidine kinase"/>
    <property type="match status" value="1"/>
</dbReference>
<dbReference type="GO" id="GO:0005524">
    <property type="term" value="F:ATP binding"/>
    <property type="evidence" value="ECO:0007669"/>
    <property type="project" value="UniProtKB-KW"/>
</dbReference>
<evidence type="ECO:0000256" key="10">
    <source>
        <dbReference type="ARBA" id="ARBA00022777"/>
    </source>
</evidence>
<feature type="transmembrane region" description="Helical" evidence="16">
    <location>
        <begin position="7"/>
        <end position="27"/>
    </location>
</feature>
<feature type="transmembrane region" description="Helical" evidence="16">
    <location>
        <begin position="287"/>
        <end position="309"/>
    </location>
</feature>
<dbReference type="FunFam" id="3.30.450.20:FF:000127">
    <property type="entry name" value="C4-dicarboxylate transport sensor protein"/>
    <property type="match status" value="1"/>
</dbReference>
<dbReference type="Proteomes" id="UP000030451">
    <property type="component" value="Unassembled WGS sequence"/>
</dbReference>
<dbReference type="SMART" id="SM00388">
    <property type="entry name" value="HisKA"/>
    <property type="match status" value="1"/>
</dbReference>
<dbReference type="PIRSF" id="PIRSF036431">
    <property type="entry name" value="STHK_DctB"/>
    <property type="match status" value="1"/>
</dbReference>
<dbReference type="PANTHER" id="PTHR43065:SF46">
    <property type="entry name" value="C4-DICARBOXYLATE TRANSPORT SENSOR PROTEIN DCTB"/>
    <property type="match status" value="1"/>
</dbReference>
<dbReference type="GO" id="GO:0000155">
    <property type="term" value="F:phosphorelay sensor kinase activity"/>
    <property type="evidence" value="ECO:0007669"/>
    <property type="project" value="InterPro"/>
</dbReference>
<evidence type="ECO:0000256" key="3">
    <source>
        <dbReference type="ARBA" id="ARBA00012438"/>
    </source>
</evidence>